<dbReference type="GO" id="GO:0009244">
    <property type="term" value="P:lipopolysaccharide core region biosynthetic process"/>
    <property type="evidence" value="ECO:0007669"/>
    <property type="project" value="TreeGrafter"/>
</dbReference>
<dbReference type="Pfam" id="PF00884">
    <property type="entry name" value="Sulfatase"/>
    <property type="match status" value="1"/>
</dbReference>
<dbReference type="Gene3D" id="3.40.720.10">
    <property type="entry name" value="Alkaline Phosphatase, subunit A"/>
    <property type="match status" value="1"/>
</dbReference>
<keyword evidence="2" id="KW-0472">Membrane</keyword>
<feature type="transmembrane region" description="Helical" evidence="2">
    <location>
        <begin position="156"/>
        <end position="178"/>
    </location>
</feature>
<dbReference type="GO" id="GO:0016776">
    <property type="term" value="F:phosphotransferase activity, phosphate group as acceptor"/>
    <property type="evidence" value="ECO:0007669"/>
    <property type="project" value="TreeGrafter"/>
</dbReference>
<reference evidence="5 6" key="1">
    <citation type="journal article" date="2017" name="Antonie Van Leeuwenhoek">
        <title>Rhizobium rhizosphaerae sp. nov., a novel species isolated from rice rhizosphere.</title>
        <authorList>
            <person name="Zhao J.J."/>
            <person name="Zhang J."/>
            <person name="Zhang R.J."/>
            <person name="Zhang C.W."/>
            <person name="Yin H.Q."/>
            <person name="Zhang X.X."/>
        </authorList>
    </citation>
    <scope>NUCLEOTIDE SEQUENCE [LARGE SCALE GENOMIC DNA]</scope>
    <source>
        <strain evidence="5 6">E3</strain>
    </source>
</reference>
<keyword evidence="6" id="KW-1185">Reference proteome</keyword>
<dbReference type="GO" id="GO:0005886">
    <property type="term" value="C:plasma membrane"/>
    <property type="evidence" value="ECO:0007669"/>
    <property type="project" value="UniProtKB-SubCell"/>
</dbReference>
<accession>K6YFG2</accession>
<dbReference type="PANTHER" id="PTHR30443">
    <property type="entry name" value="INNER MEMBRANE PROTEIN"/>
    <property type="match status" value="1"/>
</dbReference>
<evidence type="ECO:0000256" key="2">
    <source>
        <dbReference type="SAM" id="Phobius"/>
    </source>
</evidence>
<proteinExistence type="predicted"/>
<dbReference type="SUPFAM" id="SSF53649">
    <property type="entry name" value="Alkaline phosphatase-like"/>
    <property type="match status" value="1"/>
</dbReference>
<evidence type="ECO:0008006" key="7">
    <source>
        <dbReference type="Google" id="ProtNLM"/>
    </source>
</evidence>
<comment type="subcellular location">
    <subcellularLocation>
        <location evidence="1">Cell inner membrane</location>
        <topology evidence="1">Multi-pass membrane protein</topology>
    </subcellularLocation>
</comment>
<dbReference type="InterPro" id="IPR017850">
    <property type="entry name" value="Alkaline_phosphatase_core_sf"/>
</dbReference>
<feature type="transmembrane region" description="Helical" evidence="2">
    <location>
        <begin position="50"/>
        <end position="72"/>
    </location>
</feature>
<dbReference type="Proteomes" id="UP000006334">
    <property type="component" value="Unassembled WGS sequence"/>
</dbReference>
<dbReference type="InterPro" id="IPR040423">
    <property type="entry name" value="PEA_transferase"/>
</dbReference>
<sequence>MDFKFKIVNTIFSSMSKASIQSVILFLTFWNVLAYNIPFVVSVYNIVGHQSLSAVLLLSFTIFSLCILNMLFLTLISIKPLFKVLVVMQFLISTILLYSNATGKQYNPFAFDFYEWLEGLGRFFTFHFLLMLVFLVCLPSFTLLKIQIKWGSLKNNIIRWVGYSSISILILWCCFYLFETRWSPVYHESRSSLRNIVPFHFLDSSLKFIKQQYLNPIYDFTIIDSSPTIPSSKRNTTVVLVVAESVRADMFLSHTINPLIQSINTQGITIEACNTYHTSSLQCIFSFLSTESYSDSKGKHQQNLLDIMSLAGVNIYWLANENQCGDLCIKASIERVPFDCQKKDCSDEELVNMRYHRVLSELSPSEPNLIILHLKNISSPLYSKSYPKSVGSNHPTCDTALVSQCTDTQLINSYKNSLNYVTQLLIDINSYLEEFQNKYPTVETALVFTSNHGESLGEGGLYFHGAPKNIAPKEQLMVPLLLSDSRLNSDCISKSANGFTHDQIVHTLLHKFNIATKAYKANADIYTTCEQH</sequence>
<dbReference type="InterPro" id="IPR000917">
    <property type="entry name" value="Sulfatase_N"/>
</dbReference>
<dbReference type="EMBL" id="BAEN01000076">
    <property type="protein sequence ID" value="GAC16882.1"/>
    <property type="molecule type" value="Genomic_DNA"/>
</dbReference>
<feature type="domain" description="Phosphoethanolamine transferase N-terminal" evidence="4">
    <location>
        <begin position="121"/>
        <end position="213"/>
    </location>
</feature>
<dbReference type="STRING" id="1127673.GLIP_4271"/>
<protein>
    <recommendedName>
        <fullName evidence="7">Sulfatase N-terminal domain-containing protein</fullName>
    </recommendedName>
</protein>
<evidence type="ECO:0000259" key="3">
    <source>
        <dbReference type="Pfam" id="PF00884"/>
    </source>
</evidence>
<dbReference type="PANTHER" id="PTHR30443:SF0">
    <property type="entry name" value="PHOSPHOETHANOLAMINE TRANSFERASE EPTA"/>
    <property type="match status" value="1"/>
</dbReference>
<feature type="domain" description="Sulfatase N-terminal" evidence="3">
    <location>
        <begin position="237"/>
        <end position="512"/>
    </location>
</feature>
<name>K6YFG2_9ALTE</name>
<organism evidence="5 6">
    <name type="scientific">Aliiglaciecola lipolytica E3</name>
    <dbReference type="NCBI Taxonomy" id="1127673"/>
    <lineage>
        <taxon>Bacteria</taxon>
        <taxon>Pseudomonadati</taxon>
        <taxon>Pseudomonadota</taxon>
        <taxon>Gammaproteobacteria</taxon>
        <taxon>Alteromonadales</taxon>
        <taxon>Alteromonadaceae</taxon>
        <taxon>Aliiglaciecola</taxon>
    </lineage>
</organism>
<keyword evidence="2" id="KW-1133">Transmembrane helix</keyword>
<evidence type="ECO:0000256" key="1">
    <source>
        <dbReference type="ARBA" id="ARBA00004429"/>
    </source>
</evidence>
<dbReference type="AlphaFoldDB" id="K6YFG2"/>
<evidence type="ECO:0000313" key="6">
    <source>
        <dbReference type="Proteomes" id="UP000006334"/>
    </source>
</evidence>
<dbReference type="eggNOG" id="COG2194">
    <property type="taxonomic scope" value="Bacteria"/>
</dbReference>
<evidence type="ECO:0000259" key="4">
    <source>
        <dbReference type="Pfam" id="PF08019"/>
    </source>
</evidence>
<keyword evidence="2" id="KW-0812">Transmembrane</keyword>
<dbReference type="InterPro" id="IPR012549">
    <property type="entry name" value="EptA-like_N"/>
</dbReference>
<feature type="transmembrane region" description="Helical" evidence="2">
    <location>
        <begin position="84"/>
        <end position="103"/>
    </location>
</feature>
<gene>
    <name evidence="5" type="ORF">GLIP_4271</name>
</gene>
<evidence type="ECO:0000313" key="5">
    <source>
        <dbReference type="EMBL" id="GAC16882.1"/>
    </source>
</evidence>
<comment type="caution">
    <text evidence="5">The sequence shown here is derived from an EMBL/GenBank/DDBJ whole genome shotgun (WGS) entry which is preliminary data.</text>
</comment>
<dbReference type="Pfam" id="PF08019">
    <property type="entry name" value="EptA_B_N"/>
    <property type="match status" value="1"/>
</dbReference>
<feature type="transmembrane region" description="Helical" evidence="2">
    <location>
        <begin position="123"/>
        <end position="144"/>
    </location>
</feature>